<dbReference type="GO" id="GO:0020037">
    <property type="term" value="F:heme binding"/>
    <property type="evidence" value="ECO:0007669"/>
    <property type="project" value="InterPro"/>
</dbReference>
<evidence type="ECO:0000256" key="1">
    <source>
        <dbReference type="ARBA" id="ARBA00001971"/>
    </source>
</evidence>
<evidence type="ECO:0000256" key="8">
    <source>
        <dbReference type="ARBA" id="ARBA00023033"/>
    </source>
</evidence>
<name>G7KE86_MEDTR</name>
<dbReference type="GO" id="GO:0005506">
    <property type="term" value="F:iron ion binding"/>
    <property type="evidence" value="ECO:0007669"/>
    <property type="project" value="InterPro"/>
</dbReference>
<proteinExistence type="inferred from homology"/>
<evidence type="ECO:0000256" key="6">
    <source>
        <dbReference type="ARBA" id="ARBA00023002"/>
    </source>
</evidence>
<evidence type="ECO:0000256" key="7">
    <source>
        <dbReference type="ARBA" id="ARBA00023004"/>
    </source>
</evidence>
<dbReference type="GO" id="GO:0016020">
    <property type="term" value="C:membrane"/>
    <property type="evidence" value="ECO:0000318"/>
    <property type="project" value="GO_Central"/>
</dbReference>
<reference evidence="13 15" key="2">
    <citation type="journal article" date="2014" name="BMC Genomics">
        <title>An improved genome release (version Mt4.0) for the model legume Medicago truncatula.</title>
        <authorList>
            <person name="Tang H."/>
            <person name="Krishnakumar V."/>
            <person name="Bidwell S."/>
            <person name="Rosen B."/>
            <person name="Chan A."/>
            <person name="Zhou S."/>
            <person name="Gentzbittel L."/>
            <person name="Childs K.L."/>
            <person name="Yandell M."/>
            <person name="Gundlach H."/>
            <person name="Mayer K.F."/>
            <person name="Schwartz D.C."/>
            <person name="Town C.D."/>
        </authorList>
    </citation>
    <scope>GENOME REANNOTATION</scope>
    <source>
        <strain evidence="14 15">cv. Jemalong A17</strain>
    </source>
</reference>
<dbReference type="InterPro" id="IPR017972">
    <property type="entry name" value="Cyt_P450_CS"/>
</dbReference>
<evidence type="ECO:0000256" key="5">
    <source>
        <dbReference type="ARBA" id="ARBA00022723"/>
    </source>
</evidence>
<evidence type="ECO:0000256" key="3">
    <source>
        <dbReference type="ARBA" id="ARBA00010617"/>
    </source>
</evidence>
<keyword evidence="8 11" id="KW-0503">Monooxygenase</keyword>
<sequence>MSQEIQASIEYFDKVWREKMLEDIKRRSSHSSPLKELQRNRREKMMAIIDRGMADISKILEENLFQIQNHYIEPKIDIEEKESLIVKETHEEECEKEREETKESDEKQVEEKGEEKENEKEKEEKNVRKFWPTITLVPSSKLVCVFKCWDSSSNIIQLPNISLCHEGNKENEETFSQQVEENYEIWNDDHVHKSKVDEKKTNSSNKSEELSKVKVTCDGFHRFIFDPGGLAFSKYGPYWRSVRKLCTLKLLSASKVEMFGSIRKEKLDVLIKSLEKAALVSEVVNVSEVVENLIEDIVYKMILGRSKYDQFDLKRVVQDVLALVGAFNLADYVPWLGVFDLQGLTRACKETGKAIDEVLEVILTEHEQTTNVDKNRHEDFVDILLTFMHQTIDLENEENHFIDRTNIKAILLDLTVAAIDTSATVIEWALSELLRHPRVMKILQDEIQNEVGNERMIEEKDLENLSYLEMVVHETLRLYPVAPLLLPRECRESVTIDGYFIKEKTRVIVNAWAIGRDSNVWSENAEEFYPERFIGKKMNYQGQEFESLPFGSGRRRCPGIQSGLVTVKLVIAQLVHCFDWELPYNISPSNLNMEEKFGLTIPRAQHLHVIPTYRLACDDRVE</sequence>
<keyword evidence="4 10" id="KW-0349">Heme</keyword>
<dbReference type="PRINTS" id="PR00385">
    <property type="entry name" value="P450"/>
</dbReference>
<dbReference type="Proteomes" id="UP000002051">
    <property type="component" value="Chromosome 5"/>
</dbReference>
<comment type="similarity">
    <text evidence="3 11">Belongs to the cytochrome P450 family.</text>
</comment>
<evidence type="ECO:0000256" key="12">
    <source>
        <dbReference type="SAM" id="MobiDB-lite"/>
    </source>
</evidence>
<keyword evidence="15" id="KW-1185">Reference proteome</keyword>
<dbReference type="InterPro" id="IPR001128">
    <property type="entry name" value="Cyt_P450"/>
</dbReference>
<feature type="region of interest" description="Disordered" evidence="12">
    <location>
        <begin position="90"/>
        <end position="124"/>
    </location>
</feature>
<accession>A0A0C3XNP3</accession>
<organism evidence="13 15">
    <name type="scientific">Medicago truncatula</name>
    <name type="common">Barrel medic</name>
    <name type="synonym">Medicago tribuloides</name>
    <dbReference type="NCBI Taxonomy" id="3880"/>
    <lineage>
        <taxon>Eukaryota</taxon>
        <taxon>Viridiplantae</taxon>
        <taxon>Streptophyta</taxon>
        <taxon>Embryophyta</taxon>
        <taxon>Tracheophyta</taxon>
        <taxon>Spermatophyta</taxon>
        <taxon>Magnoliopsida</taxon>
        <taxon>eudicotyledons</taxon>
        <taxon>Gunneridae</taxon>
        <taxon>Pentapetalae</taxon>
        <taxon>rosids</taxon>
        <taxon>fabids</taxon>
        <taxon>Fabales</taxon>
        <taxon>Fabaceae</taxon>
        <taxon>Papilionoideae</taxon>
        <taxon>50 kb inversion clade</taxon>
        <taxon>NPAAA clade</taxon>
        <taxon>Hologalegina</taxon>
        <taxon>IRL clade</taxon>
        <taxon>Trifolieae</taxon>
        <taxon>Medicago</taxon>
    </lineage>
</organism>
<dbReference type="Gene3D" id="1.10.630.10">
    <property type="entry name" value="Cytochrome P450"/>
    <property type="match status" value="1"/>
</dbReference>
<dbReference type="SUPFAM" id="SSF48264">
    <property type="entry name" value="Cytochrome P450"/>
    <property type="match status" value="1"/>
</dbReference>
<comment type="cofactor">
    <cofactor evidence="1 10">
        <name>heme</name>
        <dbReference type="ChEBI" id="CHEBI:30413"/>
    </cofactor>
</comment>
<dbReference type="InterPro" id="IPR002401">
    <property type="entry name" value="Cyt_P450_E_grp-I"/>
</dbReference>
<dbReference type="PROSITE" id="PS00086">
    <property type="entry name" value="CYTOCHROME_P450"/>
    <property type="match status" value="1"/>
</dbReference>
<dbReference type="PaxDb" id="3880-AES98630"/>
<dbReference type="eggNOG" id="KOG0156">
    <property type="taxonomic scope" value="Eukaryota"/>
</dbReference>
<keyword evidence="9" id="KW-0472">Membrane</keyword>
<reference evidence="13 15" key="1">
    <citation type="journal article" date="2011" name="Nature">
        <title>The Medicago genome provides insight into the evolution of rhizobial symbioses.</title>
        <authorList>
            <person name="Young N.D."/>
            <person name="Debelle F."/>
            <person name="Oldroyd G.E."/>
            <person name="Geurts R."/>
            <person name="Cannon S.B."/>
            <person name="Udvardi M.K."/>
            <person name="Benedito V.A."/>
            <person name="Mayer K.F."/>
            <person name="Gouzy J."/>
            <person name="Schoof H."/>
            <person name="Van de Peer Y."/>
            <person name="Proost S."/>
            <person name="Cook D.R."/>
            <person name="Meyers B.C."/>
            <person name="Spannagl M."/>
            <person name="Cheung F."/>
            <person name="De Mita S."/>
            <person name="Krishnakumar V."/>
            <person name="Gundlach H."/>
            <person name="Zhou S."/>
            <person name="Mudge J."/>
            <person name="Bharti A.K."/>
            <person name="Murray J.D."/>
            <person name="Naoumkina M.A."/>
            <person name="Rosen B."/>
            <person name="Silverstein K.A."/>
            <person name="Tang H."/>
            <person name="Rombauts S."/>
            <person name="Zhao P.X."/>
            <person name="Zhou P."/>
            <person name="Barbe V."/>
            <person name="Bardou P."/>
            <person name="Bechner M."/>
            <person name="Bellec A."/>
            <person name="Berger A."/>
            <person name="Berges H."/>
            <person name="Bidwell S."/>
            <person name="Bisseling T."/>
            <person name="Choisne N."/>
            <person name="Couloux A."/>
            <person name="Denny R."/>
            <person name="Deshpande S."/>
            <person name="Dai X."/>
            <person name="Doyle J.J."/>
            <person name="Dudez A.M."/>
            <person name="Farmer A.D."/>
            <person name="Fouteau S."/>
            <person name="Franken C."/>
            <person name="Gibelin C."/>
            <person name="Gish J."/>
            <person name="Goldstein S."/>
            <person name="Gonzalez A.J."/>
            <person name="Green P.J."/>
            <person name="Hallab A."/>
            <person name="Hartog M."/>
            <person name="Hua A."/>
            <person name="Humphray S.J."/>
            <person name="Jeong D.H."/>
            <person name="Jing Y."/>
            <person name="Jocker A."/>
            <person name="Kenton S.M."/>
            <person name="Kim D.J."/>
            <person name="Klee K."/>
            <person name="Lai H."/>
            <person name="Lang C."/>
            <person name="Lin S."/>
            <person name="Macmil S.L."/>
            <person name="Magdelenat G."/>
            <person name="Matthews L."/>
            <person name="McCorrison J."/>
            <person name="Monaghan E.L."/>
            <person name="Mun J.H."/>
            <person name="Najar F.Z."/>
            <person name="Nicholson C."/>
            <person name="Noirot C."/>
            <person name="O'Bleness M."/>
            <person name="Paule C.R."/>
            <person name="Poulain J."/>
            <person name="Prion F."/>
            <person name="Qin B."/>
            <person name="Qu C."/>
            <person name="Retzel E.F."/>
            <person name="Riddle C."/>
            <person name="Sallet E."/>
            <person name="Samain S."/>
            <person name="Samson N."/>
            <person name="Sanders I."/>
            <person name="Saurat O."/>
            <person name="Scarpelli C."/>
            <person name="Schiex T."/>
            <person name="Segurens B."/>
            <person name="Severin A.J."/>
            <person name="Sherrier D.J."/>
            <person name="Shi R."/>
            <person name="Sims S."/>
            <person name="Singer S.R."/>
            <person name="Sinharoy S."/>
            <person name="Sterck L."/>
            <person name="Viollet A."/>
            <person name="Wang B.B."/>
            <person name="Wang K."/>
            <person name="Wang M."/>
            <person name="Wang X."/>
            <person name="Warfsmann J."/>
            <person name="Weissenbach J."/>
            <person name="White D.D."/>
            <person name="White J.D."/>
            <person name="Wiley G.B."/>
            <person name="Wincker P."/>
            <person name="Xing Y."/>
            <person name="Yang L."/>
            <person name="Yao Z."/>
            <person name="Ying F."/>
            <person name="Zhai J."/>
            <person name="Zhou L."/>
            <person name="Zuber A."/>
            <person name="Denarie J."/>
            <person name="Dixon R.A."/>
            <person name="May G.D."/>
            <person name="Schwartz D.C."/>
            <person name="Rogers J."/>
            <person name="Quetier F."/>
            <person name="Town C.D."/>
            <person name="Roe B.A."/>
        </authorList>
    </citation>
    <scope>NUCLEOTIDE SEQUENCE [LARGE SCALE GENOMIC DNA]</scope>
    <source>
        <strain evidence="13">A17</strain>
        <strain evidence="14 15">cv. Jemalong A17</strain>
    </source>
</reference>
<keyword evidence="7 10" id="KW-0408">Iron</keyword>
<protein>
    <submittedName>
        <fullName evidence="13">Cytochrome P450 family 71 protein</fullName>
    </submittedName>
</protein>
<dbReference type="HOGENOM" id="CLU_439672_0_0_1"/>
<dbReference type="InterPro" id="IPR036396">
    <property type="entry name" value="Cyt_P450_sf"/>
</dbReference>
<keyword evidence="5 10" id="KW-0479">Metal-binding</keyword>
<reference evidence="14" key="3">
    <citation type="submission" date="2015-04" db="UniProtKB">
        <authorList>
            <consortium name="EnsemblPlants"/>
        </authorList>
    </citation>
    <scope>IDENTIFICATION</scope>
    <source>
        <strain evidence="14">cv. Jemalong A17</strain>
    </source>
</reference>
<dbReference type="PRINTS" id="PR00463">
    <property type="entry name" value="EP450I"/>
</dbReference>
<feature type="binding site" description="axial binding residue" evidence="10">
    <location>
        <position position="557"/>
    </location>
    <ligand>
        <name>heme</name>
        <dbReference type="ChEBI" id="CHEBI:30413"/>
    </ligand>
    <ligandPart>
        <name>Fe</name>
        <dbReference type="ChEBI" id="CHEBI:18248"/>
    </ligandPart>
</feature>
<dbReference type="GO" id="GO:0016709">
    <property type="term" value="F:oxidoreductase activity, acting on paired donors, with incorporation or reduction of molecular oxygen, NAD(P)H as one donor, and incorporation of one atom of oxygen"/>
    <property type="evidence" value="ECO:0000318"/>
    <property type="project" value="GO_Central"/>
</dbReference>
<dbReference type="FunFam" id="1.10.630.10:FF:000204">
    <property type="entry name" value="Uncharacterized protein"/>
    <property type="match status" value="1"/>
</dbReference>
<gene>
    <name evidence="13" type="ordered locus">MTR_5g070830</name>
</gene>
<dbReference type="STRING" id="3880.G7KE86"/>
<dbReference type="PANTHER" id="PTHR47943:SF9">
    <property type="entry name" value="CYTOCHROME P450"/>
    <property type="match status" value="1"/>
</dbReference>
<dbReference type="Pfam" id="PF00067">
    <property type="entry name" value="p450"/>
    <property type="match status" value="1"/>
</dbReference>
<evidence type="ECO:0000313" key="13">
    <source>
        <dbReference type="EMBL" id="AES98630.2"/>
    </source>
</evidence>
<keyword evidence="6 11" id="KW-0560">Oxidoreductase</keyword>
<dbReference type="AlphaFoldDB" id="G7KE86"/>
<comment type="subcellular location">
    <subcellularLocation>
        <location evidence="2">Membrane</location>
    </subcellularLocation>
</comment>
<dbReference type="PANTHER" id="PTHR47943">
    <property type="entry name" value="CYTOCHROME P450 93A3-LIKE"/>
    <property type="match status" value="1"/>
</dbReference>
<dbReference type="EnsemblPlants" id="AES98630">
    <property type="protein sequence ID" value="AES98630"/>
    <property type="gene ID" value="MTR_5g070830"/>
</dbReference>
<evidence type="ECO:0000256" key="10">
    <source>
        <dbReference type="PIRSR" id="PIRSR602401-1"/>
    </source>
</evidence>
<accession>G7KE86</accession>
<evidence type="ECO:0000256" key="11">
    <source>
        <dbReference type="RuleBase" id="RU000461"/>
    </source>
</evidence>
<evidence type="ECO:0000313" key="14">
    <source>
        <dbReference type="EnsemblPlants" id="AES98630"/>
    </source>
</evidence>
<dbReference type="EMBL" id="CM001221">
    <property type="protein sequence ID" value="AES98630.2"/>
    <property type="molecule type" value="Genomic_DNA"/>
</dbReference>
<evidence type="ECO:0000256" key="4">
    <source>
        <dbReference type="ARBA" id="ARBA00022617"/>
    </source>
</evidence>
<evidence type="ECO:0000256" key="9">
    <source>
        <dbReference type="ARBA" id="ARBA00023136"/>
    </source>
</evidence>
<evidence type="ECO:0000313" key="15">
    <source>
        <dbReference type="Proteomes" id="UP000002051"/>
    </source>
</evidence>
<evidence type="ECO:0000256" key="2">
    <source>
        <dbReference type="ARBA" id="ARBA00004370"/>
    </source>
</evidence>